<evidence type="ECO:0000313" key="2">
    <source>
        <dbReference type="EMBL" id="UNP30182.1"/>
    </source>
</evidence>
<dbReference type="Proteomes" id="UP000829194">
    <property type="component" value="Chromosome"/>
</dbReference>
<evidence type="ECO:0000313" key="3">
    <source>
        <dbReference type="Proteomes" id="UP000829194"/>
    </source>
</evidence>
<dbReference type="SUPFAM" id="SSF51182">
    <property type="entry name" value="RmlC-like cupins"/>
    <property type="match status" value="1"/>
</dbReference>
<gene>
    <name evidence="2" type="ORF">MOV92_02570</name>
</gene>
<dbReference type="CDD" id="cd02214">
    <property type="entry name" value="cupin_MJ1618"/>
    <property type="match status" value="1"/>
</dbReference>
<proteinExistence type="predicted"/>
<reference evidence="2 3" key="1">
    <citation type="submission" date="2022-03" db="EMBL/GenBank/DDBJ databases">
        <title>Complete genome sequence of Lysobacter capsici VKM B-2533 and Lysobacter gummosus 10.1.1, promising sources of lytic agents.</title>
        <authorList>
            <person name="Tarlachkov S.V."/>
            <person name="Kudryakova I.V."/>
            <person name="Afoshin A.S."/>
            <person name="Leontyevskaya E.A."/>
            <person name="Leontyevskaya N.V."/>
        </authorList>
    </citation>
    <scope>NUCLEOTIDE SEQUENCE [LARGE SCALE GENOMIC DNA]</scope>
    <source>
        <strain evidence="2 3">10.1.1</strain>
    </source>
</reference>
<name>A0ABY3XC31_9GAMM</name>
<dbReference type="InterPro" id="IPR014710">
    <property type="entry name" value="RmlC-like_jellyroll"/>
</dbReference>
<dbReference type="InterPro" id="IPR011051">
    <property type="entry name" value="RmlC_Cupin_sf"/>
</dbReference>
<keyword evidence="3" id="KW-1185">Reference proteome</keyword>
<feature type="domain" description="Cupin type-2" evidence="1">
    <location>
        <begin position="40"/>
        <end position="108"/>
    </location>
</feature>
<evidence type="ECO:0000259" key="1">
    <source>
        <dbReference type="Pfam" id="PF07883"/>
    </source>
</evidence>
<dbReference type="Pfam" id="PF07883">
    <property type="entry name" value="Cupin_2"/>
    <property type="match status" value="1"/>
</dbReference>
<dbReference type="Gene3D" id="2.60.120.10">
    <property type="entry name" value="Jelly Rolls"/>
    <property type="match status" value="1"/>
</dbReference>
<accession>A0ABY3XC31</accession>
<protein>
    <submittedName>
        <fullName evidence="2">Cupin domain-containing protein</fullName>
    </submittedName>
</protein>
<dbReference type="InterPro" id="IPR052044">
    <property type="entry name" value="PKS_Associated_Protein"/>
</dbReference>
<dbReference type="InterPro" id="IPR013096">
    <property type="entry name" value="Cupin_2"/>
</dbReference>
<dbReference type="PANTHER" id="PTHR36114">
    <property type="entry name" value="16.7 KDA PROTEIN IN WHIE LOCUS"/>
    <property type="match status" value="1"/>
</dbReference>
<dbReference type="PANTHER" id="PTHR36114:SF1">
    <property type="entry name" value="16.7 KDA PROTEIN IN WHIE LOCUS"/>
    <property type="match status" value="1"/>
</dbReference>
<organism evidence="2 3">
    <name type="scientific">Lysobacter gummosus</name>
    <dbReference type="NCBI Taxonomy" id="262324"/>
    <lineage>
        <taxon>Bacteria</taxon>
        <taxon>Pseudomonadati</taxon>
        <taxon>Pseudomonadota</taxon>
        <taxon>Gammaproteobacteria</taxon>
        <taxon>Lysobacterales</taxon>
        <taxon>Lysobacteraceae</taxon>
        <taxon>Lysobacter</taxon>
    </lineage>
</organism>
<sequence>MTAARIKSNADTAEYYFEERCHVVECWNSADDAQTSIARIRVEPGVTTRLHRLRGTAERYVIVQGRGRMQVGDIAPGEVGPGDVVFIPADASQRITNLGDGDLIFLAICTPRFVPECYDDLEPEAA</sequence>
<dbReference type="EMBL" id="CP093547">
    <property type="protein sequence ID" value="UNP30182.1"/>
    <property type="molecule type" value="Genomic_DNA"/>
</dbReference>
<dbReference type="RefSeq" id="WP_057941447.1">
    <property type="nucleotide sequence ID" value="NZ_CP011131.1"/>
</dbReference>